<evidence type="ECO:0000313" key="3">
    <source>
        <dbReference type="Proteomes" id="UP000244855"/>
    </source>
</evidence>
<keyword evidence="1" id="KW-1133">Transmembrane helix</keyword>
<dbReference type="OrthoDB" id="191139at2759"/>
<protein>
    <submittedName>
        <fullName evidence="2">Uncharacterized protein</fullName>
    </submittedName>
</protein>
<dbReference type="EMBL" id="KZ805321">
    <property type="protein sequence ID" value="PVI04409.1"/>
    <property type="molecule type" value="Genomic_DNA"/>
</dbReference>
<proteinExistence type="predicted"/>
<name>A0A2V1E2D9_9PLEO</name>
<evidence type="ECO:0000313" key="2">
    <source>
        <dbReference type="EMBL" id="PVI04409.1"/>
    </source>
</evidence>
<evidence type="ECO:0000256" key="1">
    <source>
        <dbReference type="SAM" id="Phobius"/>
    </source>
</evidence>
<dbReference type="STRING" id="97972.A0A2V1E2D9"/>
<dbReference type="Proteomes" id="UP000244855">
    <property type="component" value="Unassembled WGS sequence"/>
</dbReference>
<sequence length="179" mass="19635">MPQYNTPTGSYAYPDSKSTFPTAPRVSFGRAVAIGLSAGLFGAILMAGSNKVEQFITNRPNSYVPARTLANLLGVTPSFYAKHTDLLNHIHHNGMGMLAGTVRAAMSYYGIIGPFASFVHTGVRLFMDQIVENSAGVSAPPWTWPISEQVIDISHKLFYSMVTGYLCDYYIRGVNWFNV</sequence>
<feature type="transmembrane region" description="Helical" evidence="1">
    <location>
        <begin position="28"/>
        <end position="49"/>
    </location>
</feature>
<keyword evidence="3" id="KW-1185">Reference proteome</keyword>
<gene>
    <name evidence="2" type="ORF">DM02DRAFT_692108</name>
</gene>
<dbReference type="AlphaFoldDB" id="A0A2V1E2D9"/>
<accession>A0A2V1E2D9</accession>
<keyword evidence="1" id="KW-0472">Membrane</keyword>
<reference evidence="2 3" key="1">
    <citation type="journal article" date="2018" name="Sci. Rep.">
        <title>Comparative genomics provides insights into the lifestyle and reveals functional heterogeneity of dark septate endophytic fungi.</title>
        <authorList>
            <person name="Knapp D.G."/>
            <person name="Nemeth J.B."/>
            <person name="Barry K."/>
            <person name="Hainaut M."/>
            <person name="Henrissat B."/>
            <person name="Johnson J."/>
            <person name="Kuo A."/>
            <person name="Lim J.H.P."/>
            <person name="Lipzen A."/>
            <person name="Nolan M."/>
            <person name="Ohm R.A."/>
            <person name="Tamas L."/>
            <person name="Grigoriev I.V."/>
            <person name="Spatafora J.W."/>
            <person name="Nagy L.G."/>
            <person name="Kovacs G.M."/>
        </authorList>
    </citation>
    <scope>NUCLEOTIDE SEQUENCE [LARGE SCALE GENOMIC DNA]</scope>
    <source>
        <strain evidence="2 3">DSE2036</strain>
    </source>
</reference>
<keyword evidence="1" id="KW-0812">Transmembrane</keyword>
<organism evidence="2 3">
    <name type="scientific">Periconia macrospinosa</name>
    <dbReference type="NCBI Taxonomy" id="97972"/>
    <lineage>
        <taxon>Eukaryota</taxon>
        <taxon>Fungi</taxon>
        <taxon>Dikarya</taxon>
        <taxon>Ascomycota</taxon>
        <taxon>Pezizomycotina</taxon>
        <taxon>Dothideomycetes</taxon>
        <taxon>Pleosporomycetidae</taxon>
        <taxon>Pleosporales</taxon>
        <taxon>Massarineae</taxon>
        <taxon>Periconiaceae</taxon>
        <taxon>Periconia</taxon>
    </lineage>
</organism>